<evidence type="ECO:0000313" key="3">
    <source>
        <dbReference type="EMBL" id="MBC3810297.1"/>
    </source>
</evidence>
<feature type="transmembrane region" description="Helical" evidence="1">
    <location>
        <begin position="392"/>
        <end position="410"/>
    </location>
</feature>
<feature type="transmembrane region" description="Helical" evidence="1">
    <location>
        <begin position="354"/>
        <end position="372"/>
    </location>
</feature>
<keyword evidence="4" id="KW-1185">Reference proteome</keyword>
<dbReference type="RefSeq" id="WP_190477118.1">
    <property type="nucleotide sequence ID" value="NZ_JACOFT010000001.1"/>
</dbReference>
<dbReference type="InterPro" id="IPR056074">
    <property type="entry name" value="DUF7657"/>
</dbReference>
<organism evidence="3 4">
    <name type="scientific">Undibacterium aquatile</name>
    <dbReference type="NCBI Taxonomy" id="1537398"/>
    <lineage>
        <taxon>Bacteria</taxon>
        <taxon>Pseudomonadati</taxon>
        <taxon>Pseudomonadota</taxon>
        <taxon>Betaproteobacteria</taxon>
        <taxon>Burkholderiales</taxon>
        <taxon>Oxalobacteraceae</taxon>
        <taxon>Undibacterium</taxon>
    </lineage>
</organism>
<feature type="transmembrane region" description="Helical" evidence="1">
    <location>
        <begin position="440"/>
        <end position="457"/>
    </location>
</feature>
<feature type="transmembrane region" description="Helical" evidence="1">
    <location>
        <begin position="132"/>
        <end position="153"/>
    </location>
</feature>
<feature type="transmembrane region" description="Helical" evidence="1">
    <location>
        <begin position="469"/>
        <end position="485"/>
    </location>
</feature>
<dbReference type="EMBL" id="JACOFT010000001">
    <property type="protein sequence ID" value="MBC3810297.1"/>
    <property type="molecule type" value="Genomic_DNA"/>
</dbReference>
<name>A0ABR6XC21_9BURK</name>
<feature type="transmembrane region" description="Helical" evidence="1">
    <location>
        <begin position="162"/>
        <end position="181"/>
    </location>
</feature>
<proteinExistence type="predicted"/>
<keyword evidence="1" id="KW-0472">Membrane</keyword>
<keyword evidence="1" id="KW-0812">Transmembrane</keyword>
<comment type="caution">
    <text evidence="3">The sequence shown here is derived from an EMBL/GenBank/DDBJ whole genome shotgun (WGS) entry which is preliminary data.</text>
</comment>
<feature type="transmembrane region" description="Helical" evidence="1">
    <location>
        <begin position="417"/>
        <end position="434"/>
    </location>
</feature>
<dbReference type="Pfam" id="PF24677">
    <property type="entry name" value="DUF7657"/>
    <property type="match status" value="1"/>
</dbReference>
<keyword evidence="1" id="KW-1133">Transmembrane helix</keyword>
<accession>A0ABR6XC21</accession>
<feature type="transmembrane region" description="Helical" evidence="1">
    <location>
        <begin position="253"/>
        <end position="274"/>
    </location>
</feature>
<evidence type="ECO:0000259" key="2">
    <source>
        <dbReference type="Pfam" id="PF24677"/>
    </source>
</evidence>
<evidence type="ECO:0000256" key="1">
    <source>
        <dbReference type="SAM" id="Phobius"/>
    </source>
</evidence>
<evidence type="ECO:0000313" key="4">
    <source>
        <dbReference type="Proteomes" id="UP000637632"/>
    </source>
</evidence>
<feature type="domain" description="DUF7657" evidence="2">
    <location>
        <begin position="27"/>
        <end position="408"/>
    </location>
</feature>
<feature type="transmembrane region" description="Helical" evidence="1">
    <location>
        <begin position="324"/>
        <end position="342"/>
    </location>
</feature>
<dbReference type="Proteomes" id="UP000637632">
    <property type="component" value="Unassembled WGS sequence"/>
</dbReference>
<sequence length="848" mass="96033">MGNFSSFSAEVEVKQNNRLWHRWNRIATVVFLLTAILYVANTWSPSSYGIALEHFFGYSASGPDLGKPRPIRSDEWIVATPLTQATVNNHFQRFNQTSLYKEDLRINYGLPVMDWGIIFKPTMWLYKFVNPAYAYSFHWYAIFSLFIFGYAFLFRQLGASPVIAYGLSFGLYFTGFAQFWWSEKGPIFAFFPWVILPLFSRISIWAKALLLYWLAVCWLLVDFYPPIQISLAFTGAVLLLAYRPELFKFKTCVILILVAGLASLTTAAYLWDYLQATAQTVYPGGRSVGGNHTFDRFFLSWFFPALNFHWGYEPTIAANISELGTVGMYYYLLIACFLDFSNWRTPWSDQKTRLRLLILGAGFLMMAAWMLLPLPDWVGKPLLWNHVQAARMQFAGGVLLTCLMFVAANSFGLKLSLLRGVILSAIVLSTWYCIKRPEDRSIAEELVFLFLLVMAYVGVRRQWFKPHHGLVTISLILAALLFGRFNPLQPAWPIFNHEKNEIIRNYDALASANNGVLAVQDLPGATANGMGFLSVSHVTPVPHLEFWRKQFPELLAAELNQVFNRYSHIHLTGEIEKPDSPQLDVIRVPFNHFSRAGHLPAHYVNFSSLPDKKDGEFKVEIKDDKQLVLKGWAPWQGPLLEHALEIMIPPVTIGEPKNEMMMRPDLPMNTNHQVSALNGFTLRIPVNGNVSSLCLVSLDISTGRRILLNNPEGLPYCDLNKKKRSLPADYVKFNSLPNEKDGYFNVETTKGKQLILTGWAAWKAPLQEHALEIMVSPGANGAPVHEMMMRSDLPINTNNQVPAMNGFTLSIPVTGKISSLCLVSHDVGTGRRVLLNNPVDLPYCELKK</sequence>
<feature type="transmembrane region" description="Helical" evidence="1">
    <location>
        <begin position="211"/>
        <end position="241"/>
    </location>
</feature>
<protein>
    <recommendedName>
        <fullName evidence="2">DUF7657 domain-containing protein</fullName>
    </recommendedName>
</protein>
<reference evidence="3 4" key="1">
    <citation type="submission" date="2020-08" db="EMBL/GenBank/DDBJ databases">
        <title>Novel species isolated from subtropical streams in China.</title>
        <authorList>
            <person name="Lu H."/>
        </authorList>
    </citation>
    <scope>NUCLEOTIDE SEQUENCE [LARGE SCALE GENOMIC DNA]</scope>
    <source>
        <strain evidence="3 4">CCTCC AB 2015119</strain>
    </source>
</reference>
<feature type="transmembrane region" description="Helical" evidence="1">
    <location>
        <begin position="23"/>
        <end position="40"/>
    </location>
</feature>
<gene>
    <name evidence="3" type="ORF">H8K26_02500</name>
</gene>